<dbReference type="NCBIfam" id="TIGR01331">
    <property type="entry name" value="bisphos_cysQ"/>
    <property type="match status" value="1"/>
</dbReference>
<dbReference type="Proteomes" id="UP000322918">
    <property type="component" value="Unassembled WGS sequence"/>
</dbReference>
<comment type="cofactor">
    <cofactor evidence="9 10">
        <name>Mg(2+)</name>
        <dbReference type="ChEBI" id="CHEBI:18420"/>
    </cofactor>
</comment>
<dbReference type="Gene3D" id="3.40.190.80">
    <property type="match status" value="1"/>
</dbReference>
<sequence length="250" mass="27375">MDIDKLLSLAKEAGNAILDVYNGPLQNFDITLKDDKSPLTMADRISHEIILKGLKKIKPSFPVLSEEGSNIPYEVRKNWDYYWCVDPLDGTKEFISRNGEFTVNIALIHDGHPILGVIYIPVQDTLYYGEPETGSWKISNGVPEQIKADSGASAWISVGSRSHSSPEEEAFLSAFPIVNSVSAGSSLKFCMIAEGKAHVYYRKGPTMEWDTAAGHAIATLAGAAMTTPEGNPFKYNKPSLLNGSFLCKTN</sequence>
<feature type="binding site" evidence="9">
    <location>
        <position position="86"/>
    </location>
    <ligand>
        <name>Mg(2+)</name>
        <dbReference type="ChEBI" id="CHEBI:18420"/>
        <label>1</label>
    </ligand>
</feature>
<protein>
    <recommendedName>
        <fullName evidence="9">3'(2'),5'-bisphosphate nucleotidase CysQ</fullName>
        <ecNumber evidence="9">3.1.3.7</ecNumber>
    </recommendedName>
    <alternativeName>
        <fullName evidence="9">3'(2'),5-bisphosphonucleoside 3'(2')-phosphohydrolase</fullName>
    </alternativeName>
    <alternativeName>
        <fullName evidence="9">3'-phosphoadenosine 5'-phosphate phosphatase</fullName>
        <shortName evidence="9">PAP phosphatase</shortName>
    </alternativeName>
</protein>
<dbReference type="GO" id="GO:0046854">
    <property type="term" value="P:phosphatidylinositol phosphate biosynthetic process"/>
    <property type="evidence" value="ECO:0007669"/>
    <property type="project" value="InterPro"/>
</dbReference>
<comment type="similarity">
    <text evidence="2 9">Belongs to the inositol monophosphatase superfamily. CysQ family.</text>
</comment>
<dbReference type="PRINTS" id="PR00377">
    <property type="entry name" value="IMPHPHTASES"/>
</dbReference>
<evidence type="ECO:0000256" key="7">
    <source>
        <dbReference type="ARBA" id="ARBA00022842"/>
    </source>
</evidence>
<dbReference type="Gene3D" id="3.30.540.10">
    <property type="entry name" value="Fructose-1,6-Bisphosphatase, subunit A, domain 1"/>
    <property type="match status" value="1"/>
</dbReference>
<evidence type="ECO:0000313" key="11">
    <source>
        <dbReference type="EMBL" id="KAA8485070.1"/>
    </source>
</evidence>
<dbReference type="OrthoDB" id="9772456at2"/>
<evidence type="ECO:0000313" key="12">
    <source>
        <dbReference type="Proteomes" id="UP000322918"/>
    </source>
</evidence>
<keyword evidence="5 9" id="KW-0479">Metal-binding</keyword>
<evidence type="ECO:0000256" key="9">
    <source>
        <dbReference type="HAMAP-Rule" id="MF_02095"/>
    </source>
</evidence>
<evidence type="ECO:0000256" key="2">
    <source>
        <dbReference type="ARBA" id="ARBA00005289"/>
    </source>
</evidence>
<dbReference type="PROSITE" id="PS00630">
    <property type="entry name" value="IMP_2"/>
    <property type="match status" value="1"/>
</dbReference>
<comment type="subcellular location">
    <subcellularLocation>
        <location evidence="9">Cell membrane</location>
        <topology evidence="9">Peripheral membrane protein</topology>
        <orientation evidence="9">Cytoplasmic side</orientation>
    </subcellularLocation>
</comment>
<feature type="binding site" evidence="9">
    <location>
        <position position="86"/>
    </location>
    <ligand>
        <name>Mg(2+)</name>
        <dbReference type="ChEBI" id="CHEBI:18420"/>
        <label>2</label>
    </ligand>
</feature>
<keyword evidence="4" id="KW-0997">Cell inner membrane</keyword>
<feature type="binding site" evidence="10">
    <location>
        <position position="88"/>
    </location>
    <ligand>
        <name>Mg(2+)</name>
        <dbReference type="ChEBI" id="CHEBI:18420"/>
        <label>1</label>
        <note>catalytic</note>
    </ligand>
</feature>
<dbReference type="GO" id="GO:0005886">
    <property type="term" value="C:plasma membrane"/>
    <property type="evidence" value="ECO:0007669"/>
    <property type="project" value="UniProtKB-SubCell"/>
</dbReference>
<dbReference type="GO" id="GO:0000103">
    <property type="term" value="P:sulfate assimilation"/>
    <property type="evidence" value="ECO:0007669"/>
    <property type="project" value="TreeGrafter"/>
</dbReference>
<keyword evidence="7 9" id="KW-0460">Magnesium</keyword>
<evidence type="ECO:0000256" key="4">
    <source>
        <dbReference type="ARBA" id="ARBA00022519"/>
    </source>
</evidence>
<comment type="catalytic activity">
    <reaction evidence="1 9">
        <text>adenosine 3',5'-bisphosphate + H2O = AMP + phosphate</text>
        <dbReference type="Rhea" id="RHEA:10040"/>
        <dbReference type="ChEBI" id="CHEBI:15377"/>
        <dbReference type="ChEBI" id="CHEBI:43474"/>
        <dbReference type="ChEBI" id="CHEBI:58343"/>
        <dbReference type="ChEBI" id="CHEBI:456215"/>
        <dbReference type="EC" id="3.1.3.7"/>
    </reaction>
</comment>
<dbReference type="InterPro" id="IPR050725">
    <property type="entry name" value="CysQ/Inositol_MonoPase"/>
</dbReference>
<dbReference type="InterPro" id="IPR000760">
    <property type="entry name" value="Inositol_monophosphatase-like"/>
</dbReference>
<dbReference type="SUPFAM" id="SSF56655">
    <property type="entry name" value="Carbohydrate phosphatase"/>
    <property type="match status" value="1"/>
</dbReference>
<evidence type="ECO:0000256" key="5">
    <source>
        <dbReference type="ARBA" id="ARBA00022723"/>
    </source>
</evidence>
<dbReference type="GO" id="GO:0000287">
    <property type="term" value="F:magnesium ion binding"/>
    <property type="evidence" value="ECO:0007669"/>
    <property type="project" value="UniProtKB-UniRule"/>
</dbReference>
<feature type="binding site" evidence="9">
    <location>
        <begin position="88"/>
        <end position="91"/>
    </location>
    <ligand>
        <name>substrate</name>
    </ligand>
</feature>
<feature type="binding site" evidence="9">
    <location>
        <position position="89"/>
    </location>
    <ligand>
        <name>Mg(2+)</name>
        <dbReference type="ChEBI" id="CHEBI:18420"/>
        <label>2</label>
    </ligand>
</feature>
<dbReference type="InterPro" id="IPR020550">
    <property type="entry name" value="Inositol_monophosphatase_CS"/>
</dbReference>
<evidence type="ECO:0000256" key="1">
    <source>
        <dbReference type="ARBA" id="ARBA00001625"/>
    </source>
</evidence>
<evidence type="ECO:0000256" key="3">
    <source>
        <dbReference type="ARBA" id="ARBA00022475"/>
    </source>
</evidence>
<keyword evidence="12" id="KW-1185">Reference proteome</keyword>
<comment type="caution">
    <text evidence="11">The sequence shown here is derived from an EMBL/GenBank/DDBJ whole genome shotgun (WGS) entry which is preliminary data.</text>
</comment>
<feature type="binding site" evidence="10">
    <location>
        <position position="210"/>
    </location>
    <ligand>
        <name>Mg(2+)</name>
        <dbReference type="ChEBI" id="CHEBI:18420"/>
        <label>1</label>
        <note>catalytic</note>
    </ligand>
</feature>
<feature type="binding site" evidence="10">
    <location>
        <position position="86"/>
    </location>
    <ligand>
        <name>Mg(2+)</name>
        <dbReference type="ChEBI" id="CHEBI:18420"/>
        <label>1</label>
        <note>catalytic</note>
    </ligand>
</feature>
<dbReference type="EMBL" id="VWNE01000006">
    <property type="protein sequence ID" value="KAA8485070.1"/>
    <property type="molecule type" value="Genomic_DNA"/>
</dbReference>
<feature type="binding site" evidence="10">
    <location>
        <position position="89"/>
    </location>
    <ligand>
        <name>Mg(2+)</name>
        <dbReference type="ChEBI" id="CHEBI:18420"/>
        <label>1</label>
        <note>catalytic</note>
    </ligand>
</feature>
<dbReference type="PANTHER" id="PTHR43028">
    <property type="entry name" value="3'(2'),5'-BISPHOSPHATE NUCLEOTIDASE 1"/>
    <property type="match status" value="1"/>
</dbReference>
<feature type="binding site" evidence="9">
    <location>
        <position position="210"/>
    </location>
    <ligand>
        <name>substrate</name>
    </ligand>
</feature>
<feature type="binding site" evidence="9">
    <location>
        <position position="88"/>
    </location>
    <ligand>
        <name>Mg(2+)</name>
        <dbReference type="ChEBI" id="CHEBI:18420"/>
        <label>1</label>
    </ligand>
</feature>
<comment type="function">
    <text evidence="9">Converts adenosine-3',5'-bisphosphate (PAP) to AMP.</text>
</comment>
<dbReference type="AlphaFoldDB" id="A0A5M9HE63"/>
<evidence type="ECO:0000256" key="6">
    <source>
        <dbReference type="ARBA" id="ARBA00022801"/>
    </source>
</evidence>
<dbReference type="InterPro" id="IPR006240">
    <property type="entry name" value="CysQ"/>
</dbReference>
<dbReference type="InterPro" id="IPR020583">
    <property type="entry name" value="Inositol_monoP_metal-BS"/>
</dbReference>
<dbReference type="PANTHER" id="PTHR43028:SF5">
    <property type="entry name" value="3'(2'),5'-BISPHOSPHATE NUCLEOTIDASE 1"/>
    <property type="match status" value="1"/>
</dbReference>
<accession>A0A5M9HE63</accession>
<dbReference type="HAMAP" id="MF_02095">
    <property type="entry name" value="CysQ"/>
    <property type="match status" value="1"/>
</dbReference>
<dbReference type="CDD" id="cd01638">
    <property type="entry name" value="CysQ"/>
    <property type="match status" value="1"/>
</dbReference>
<gene>
    <name evidence="9 11" type="primary">cysQ</name>
    <name evidence="11" type="ORF">F1649_04770</name>
</gene>
<dbReference type="GO" id="GO:0050427">
    <property type="term" value="P:3'-phosphoadenosine 5'-phosphosulfate metabolic process"/>
    <property type="evidence" value="ECO:0007669"/>
    <property type="project" value="TreeGrafter"/>
</dbReference>
<proteinExistence type="inferred from homology"/>
<keyword evidence="8 9" id="KW-0472">Membrane</keyword>
<reference evidence="11 12" key="1">
    <citation type="submission" date="2019-09" db="EMBL/GenBank/DDBJ databases">
        <title>Pararcticibacter amylolyticus gen. nov., sp. nov., isolated from a rottenly hemp rope, and reclassification of Pedobacter tournemirensis as Pararcticibacter tournemirensis comb. nov.</title>
        <authorList>
            <person name="Cai Y."/>
        </authorList>
    </citation>
    <scope>NUCLEOTIDE SEQUENCE [LARGE SCALE GENOMIC DNA]</scope>
    <source>
        <strain evidence="11 12">TF5-37.2-LB10</strain>
    </source>
</reference>
<feature type="binding site" evidence="9">
    <location>
        <position position="210"/>
    </location>
    <ligand>
        <name>Mg(2+)</name>
        <dbReference type="ChEBI" id="CHEBI:18420"/>
        <label>2</label>
    </ligand>
</feature>
<feature type="binding site" evidence="9">
    <location>
        <position position="66"/>
    </location>
    <ligand>
        <name>substrate</name>
    </ligand>
</feature>
<keyword evidence="3 9" id="KW-1003">Cell membrane</keyword>
<dbReference type="Pfam" id="PF00459">
    <property type="entry name" value="Inositol_P"/>
    <property type="match status" value="1"/>
</dbReference>
<evidence type="ECO:0000256" key="8">
    <source>
        <dbReference type="ARBA" id="ARBA00023136"/>
    </source>
</evidence>
<keyword evidence="6 9" id="KW-0378">Hydrolase</keyword>
<dbReference type="EC" id="3.1.3.7" evidence="9"/>
<evidence type="ECO:0000256" key="10">
    <source>
        <dbReference type="PIRSR" id="PIRSR600760-2"/>
    </source>
</evidence>
<name>A0A5M9HE63_9SPHI</name>
<organism evidence="11 12">
    <name type="scientific">Arcticibacter tournemirensis</name>
    <dbReference type="NCBI Taxonomy" id="699437"/>
    <lineage>
        <taxon>Bacteria</taxon>
        <taxon>Pseudomonadati</taxon>
        <taxon>Bacteroidota</taxon>
        <taxon>Sphingobacteriia</taxon>
        <taxon>Sphingobacteriales</taxon>
        <taxon>Sphingobacteriaceae</taxon>
        <taxon>Arcticibacter</taxon>
    </lineage>
</organism>
<dbReference type="PROSITE" id="PS00629">
    <property type="entry name" value="IMP_1"/>
    <property type="match status" value="1"/>
</dbReference>
<feature type="binding site" evidence="10">
    <location>
        <position position="66"/>
    </location>
    <ligand>
        <name>Mg(2+)</name>
        <dbReference type="ChEBI" id="CHEBI:18420"/>
        <label>1</label>
        <note>catalytic</note>
    </ligand>
</feature>
<dbReference type="GO" id="GO:0008441">
    <property type="term" value="F:3'(2'),5'-bisphosphate nucleotidase activity"/>
    <property type="evidence" value="ECO:0007669"/>
    <property type="project" value="UniProtKB-UniRule"/>
</dbReference>
<feature type="binding site" evidence="9">
    <location>
        <position position="66"/>
    </location>
    <ligand>
        <name>Mg(2+)</name>
        <dbReference type="ChEBI" id="CHEBI:18420"/>
        <label>1</label>
    </ligand>
</feature>